<keyword evidence="1" id="KW-0472">Membrane</keyword>
<evidence type="ECO:0000313" key="3">
    <source>
        <dbReference type="EMBL" id="AOE49239.1"/>
    </source>
</evidence>
<evidence type="ECO:0000256" key="2">
    <source>
        <dbReference type="SAM" id="SignalP"/>
    </source>
</evidence>
<dbReference type="EMBL" id="CP012418">
    <property type="protein sequence ID" value="AOE49239.1"/>
    <property type="molecule type" value="Genomic_DNA"/>
</dbReference>
<keyword evidence="2" id="KW-0732">Signal</keyword>
<dbReference type="STRING" id="1144748.KS2013_515"/>
<keyword evidence="1" id="KW-0812">Transmembrane</keyword>
<feature type="transmembrane region" description="Helical" evidence="1">
    <location>
        <begin position="147"/>
        <end position="167"/>
    </location>
</feature>
<protein>
    <submittedName>
        <fullName evidence="3">Uncharacterized protein</fullName>
    </submittedName>
</protein>
<feature type="signal peptide" evidence="2">
    <location>
        <begin position="1"/>
        <end position="21"/>
    </location>
</feature>
<dbReference type="OrthoDB" id="6194313at2"/>
<organism evidence="3 4">
    <name type="scientific">Kangiella sediminilitoris</name>
    <dbReference type="NCBI Taxonomy" id="1144748"/>
    <lineage>
        <taxon>Bacteria</taxon>
        <taxon>Pseudomonadati</taxon>
        <taxon>Pseudomonadota</taxon>
        <taxon>Gammaproteobacteria</taxon>
        <taxon>Kangiellales</taxon>
        <taxon>Kangiellaceae</taxon>
        <taxon>Kangiella</taxon>
    </lineage>
</organism>
<keyword evidence="4" id="KW-1185">Reference proteome</keyword>
<proteinExistence type="predicted"/>
<feature type="chain" id="PRO_5008544021" evidence="2">
    <location>
        <begin position="22"/>
        <end position="176"/>
    </location>
</feature>
<dbReference type="RefSeq" id="WP_068989287.1">
    <property type="nucleotide sequence ID" value="NZ_CP012418.1"/>
</dbReference>
<dbReference type="AlphaFoldDB" id="A0A1B3B8W1"/>
<dbReference type="KEGG" id="ksd:KS2013_515"/>
<dbReference type="Proteomes" id="UP000094147">
    <property type="component" value="Chromosome"/>
</dbReference>
<name>A0A1B3B8W1_9GAMM</name>
<accession>A0A1B3B8W1</accession>
<sequence length="176" mass="19404" precursor="true">MTKIIVTVFLFLLVFSGGALGNDQCGANDCPLTLELKEGKDAIIKAGHFNLIWPVKENSSEENTVDETVVADALIDDETHPATKILIASDQNFSQITHSIPIHATKRMVSLTGFTDGVYFARLVDEDNQPVSNFVKITVEHHSMQRVMIIFASGAILFGLLIAYMVAKVFRHKEEG</sequence>
<evidence type="ECO:0000256" key="1">
    <source>
        <dbReference type="SAM" id="Phobius"/>
    </source>
</evidence>
<reference evidence="4" key="1">
    <citation type="submission" date="2015-08" db="EMBL/GenBank/DDBJ databases">
        <authorList>
            <person name="Kim K.M."/>
        </authorList>
    </citation>
    <scope>NUCLEOTIDE SEQUENCE [LARGE SCALE GENOMIC DNA]</scope>
    <source>
        <strain evidence="4">KCTC 23892</strain>
    </source>
</reference>
<evidence type="ECO:0000313" key="4">
    <source>
        <dbReference type="Proteomes" id="UP000094147"/>
    </source>
</evidence>
<gene>
    <name evidence="3" type="ORF">KS2013_515</name>
</gene>
<keyword evidence="1" id="KW-1133">Transmembrane helix</keyword>